<name>A0A8S3PZ61_MYTED</name>
<proteinExistence type="inferred from homology"/>
<dbReference type="OrthoDB" id="15153at2759"/>
<dbReference type="SUPFAM" id="SSF49265">
    <property type="entry name" value="Fibronectin type III"/>
    <property type="match status" value="1"/>
</dbReference>
<comment type="caution">
    <text evidence="8">The sequence shown here is derived from an EMBL/GenBank/DDBJ whole genome shotgun (WGS) entry which is preliminary data.</text>
</comment>
<dbReference type="SUPFAM" id="SSF51445">
    <property type="entry name" value="(Trans)glycosidases"/>
    <property type="match status" value="1"/>
</dbReference>
<feature type="compositionally biased region" description="Polar residues" evidence="5">
    <location>
        <begin position="39"/>
        <end position="49"/>
    </location>
</feature>
<dbReference type="InterPro" id="IPR049166">
    <property type="entry name" value="GH39_cat"/>
</dbReference>
<dbReference type="Gene3D" id="2.60.40.1500">
    <property type="entry name" value="Glycosyl hydrolase domain, family 39"/>
    <property type="match status" value="1"/>
</dbReference>
<dbReference type="SUPFAM" id="SSF51011">
    <property type="entry name" value="Glycosyl hydrolase domain"/>
    <property type="match status" value="1"/>
</dbReference>
<reference evidence="8" key="1">
    <citation type="submission" date="2021-03" db="EMBL/GenBank/DDBJ databases">
        <authorList>
            <person name="Bekaert M."/>
        </authorList>
    </citation>
    <scope>NUCLEOTIDE SEQUENCE</scope>
</reference>
<dbReference type="InterPro" id="IPR049167">
    <property type="entry name" value="GH39_C"/>
</dbReference>
<dbReference type="PANTHER" id="PTHR12631">
    <property type="entry name" value="ALPHA-L-IDURONIDASE"/>
    <property type="match status" value="1"/>
</dbReference>
<dbReference type="Pfam" id="PF01229">
    <property type="entry name" value="Glyco_hydro_39"/>
    <property type="match status" value="1"/>
</dbReference>
<dbReference type="AlphaFoldDB" id="A0A8S3PZ61"/>
<evidence type="ECO:0000256" key="4">
    <source>
        <dbReference type="PIRSR" id="PIRSR600514-1"/>
    </source>
</evidence>
<dbReference type="InterPro" id="IPR017853">
    <property type="entry name" value="GH"/>
</dbReference>
<dbReference type="Proteomes" id="UP000683360">
    <property type="component" value="Unassembled WGS sequence"/>
</dbReference>
<feature type="region of interest" description="Disordered" evidence="5">
    <location>
        <begin position="1"/>
        <end position="61"/>
    </location>
</feature>
<dbReference type="EMBL" id="CAJPWZ010000295">
    <property type="protein sequence ID" value="CAG2189495.1"/>
    <property type="molecule type" value="Genomic_DNA"/>
</dbReference>
<feature type="active site" description="Proton donor" evidence="4">
    <location>
        <position position="222"/>
    </location>
</feature>
<evidence type="ECO:0000313" key="8">
    <source>
        <dbReference type="EMBL" id="CAG2189495.1"/>
    </source>
</evidence>
<dbReference type="Gene3D" id="3.20.20.80">
    <property type="entry name" value="Glycosidases"/>
    <property type="match status" value="1"/>
</dbReference>
<comment type="similarity">
    <text evidence="1">Belongs to the glycosyl hydrolase 39 family.</text>
</comment>
<evidence type="ECO:0000259" key="7">
    <source>
        <dbReference type="Pfam" id="PF21200"/>
    </source>
</evidence>
<feature type="domain" description="Glycosyl hydrolases family 39 N-terminal catalytic" evidence="6">
    <location>
        <begin position="89"/>
        <end position="564"/>
    </location>
</feature>
<dbReference type="EC" id="3.2.1.76" evidence="8"/>
<dbReference type="Gene3D" id="2.60.40.10">
    <property type="entry name" value="Immunoglobulins"/>
    <property type="match status" value="1"/>
</dbReference>
<dbReference type="InterPro" id="IPR036116">
    <property type="entry name" value="FN3_sf"/>
</dbReference>
<dbReference type="GO" id="GO:0003940">
    <property type="term" value="F:L-iduronidase activity"/>
    <property type="evidence" value="ECO:0007669"/>
    <property type="project" value="UniProtKB-EC"/>
</dbReference>
<sequence>MDKKGSPDKVAEGRRKANSMIVPAPGSEDRSVNFKISEGNASSSETQPPRKQPQKLSRNRRARSLYGVSPCCQFGPKGTILDNSSSFLSTGFCPPLPHEKAYDYDFGRDMKHNLALIGSVAHGGIKQVRIHWLLDLVSMTTKKDGSLVYNYDKLDDLLLFLFEQELKPGFELMGSPSGYFNDFENKTQVYLWKDFIKDLGQHFVAEYGLSEVMTWNFETWNEPDCHDFDKVKMTVKGFLNYYDACSEGLKEASPLIKFGGPGAGCDRPGHNQYADGLLQHVVNGQNYFTGEKGVRIDFLSYHRKGDGFSKNILNGEIEIVNEIKKKYPSLANKPFYNDEADPLVGWSKDEDWRADATYAAMVAKVIGQHQNMILANQNSPIPNFTLLSNDNAFLSWFPHQFTQRTLTARFQMNNTNPPHVQFVRKPVHSVMSLLSLHGDQQLKANFTVEDNLSQRVRVQNDSDLGVLVTRHNYDGLGSPDSWQTTVMVYQSMDTKTDPQEISSVELSILLVPPNPNGTTVTVVGYSISNNLTSNPYAMWKNFGSPDFPSVSHFTSMRQAEGPTRFLNASFIDFNNPHTVKFNIRTPEVILLHFCANALQQPDQVTNLAVYNVTAGKVMITWSDSCVNTKCIWTYEVIFQLKYTRVMIRINDYDIISTSFYFTPPEEKDDFVEGTYRVRAVDYSGRTGVMSLPVKYGNF</sequence>
<dbReference type="InterPro" id="IPR000514">
    <property type="entry name" value="Glyco_hydro_39"/>
</dbReference>
<evidence type="ECO:0000313" key="9">
    <source>
        <dbReference type="Proteomes" id="UP000683360"/>
    </source>
</evidence>
<evidence type="ECO:0000256" key="1">
    <source>
        <dbReference type="ARBA" id="ARBA00008875"/>
    </source>
</evidence>
<evidence type="ECO:0000256" key="3">
    <source>
        <dbReference type="ARBA" id="ARBA00023295"/>
    </source>
</evidence>
<evidence type="ECO:0000256" key="5">
    <source>
        <dbReference type="SAM" id="MobiDB-lite"/>
    </source>
</evidence>
<dbReference type="InterPro" id="IPR049165">
    <property type="entry name" value="GH39_as"/>
</dbReference>
<organism evidence="8 9">
    <name type="scientific">Mytilus edulis</name>
    <name type="common">Blue mussel</name>
    <dbReference type="NCBI Taxonomy" id="6550"/>
    <lineage>
        <taxon>Eukaryota</taxon>
        <taxon>Metazoa</taxon>
        <taxon>Spiralia</taxon>
        <taxon>Lophotrochozoa</taxon>
        <taxon>Mollusca</taxon>
        <taxon>Bivalvia</taxon>
        <taxon>Autobranchia</taxon>
        <taxon>Pteriomorphia</taxon>
        <taxon>Mytilida</taxon>
        <taxon>Mytiloidea</taxon>
        <taxon>Mytilidae</taxon>
        <taxon>Mytilinae</taxon>
        <taxon>Mytilus</taxon>
    </lineage>
</organism>
<dbReference type="PRINTS" id="PR00745">
    <property type="entry name" value="GLHYDRLASE39"/>
</dbReference>
<keyword evidence="9" id="KW-1185">Reference proteome</keyword>
<protein>
    <submittedName>
        <fullName evidence="8">IDUA</fullName>
        <ecNumber evidence="8">3.2.1.76</ecNumber>
    </submittedName>
</protein>
<evidence type="ECO:0000256" key="2">
    <source>
        <dbReference type="ARBA" id="ARBA00022801"/>
    </source>
</evidence>
<evidence type="ECO:0000259" key="6">
    <source>
        <dbReference type="Pfam" id="PF01229"/>
    </source>
</evidence>
<dbReference type="GO" id="GO:0005975">
    <property type="term" value="P:carbohydrate metabolic process"/>
    <property type="evidence" value="ECO:0007669"/>
    <property type="project" value="InterPro"/>
</dbReference>
<keyword evidence="2 8" id="KW-0378">Hydrolase</keyword>
<feature type="domain" description="Alpha-L-iduronidase C-terminal" evidence="7">
    <location>
        <begin position="605"/>
        <end position="695"/>
    </location>
</feature>
<dbReference type="PANTHER" id="PTHR12631:SF8">
    <property type="entry name" value="ALPHA-L-IDURONIDASE"/>
    <property type="match status" value="1"/>
</dbReference>
<accession>A0A8S3PZ61</accession>
<feature type="compositionally biased region" description="Basic and acidic residues" evidence="5">
    <location>
        <begin position="1"/>
        <end position="15"/>
    </location>
</feature>
<keyword evidence="3 8" id="KW-0326">Glycosidase</keyword>
<dbReference type="InterPro" id="IPR013783">
    <property type="entry name" value="Ig-like_fold"/>
</dbReference>
<dbReference type="Pfam" id="PF21200">
    <property type="entry name" value="Glyco_hydro_39_C"/>
    <property type="match status" value="1"/>
</dbReference>
<dbReference type="InterPro" id="IPR051923">
    <property type="entry name" value="Glycosyl_Hydrolase_39"/>
</dbReference>
<dbReference type="PROSITE" id="PS01027">
    <property type="entry name" value="GLYCOSYL_HYDROL_F39"/>
    <property type="match status" value="1"/>
</dbReference>
<gene>
    <name evidence="8" type="ORF">MEDL_4850</name>
</gene>